<dbReference type="EMBL" id="JAINUG010000035">
    <property type="protein sequence ID" value="KAJ8408480.1"/>
    <property type="molecule type" value="Genomic_DNA"/>
</dbReference>
<accession>A0AAD7WTJ2</accession>
<dbReference type="Proteomes" id="UP001221898">
    <property type="component" value="Unassembled WGS sequence"/>
</dbReference>
<name>A0AAD7WTJ2_9TELE</name>
<evidence type="ECO:0000256" key="1">
    <source>
        <dbReference type="SAM" id="MobiDB-lite"/>
    </source>
</evidence>
<keyword evidence="3" id="KW-1185">Reference proteome</keyword>
<comment type="caution">
    <text evidence="2">The sequence shown here is derived from an EMBL/GenBank/DDBJ whole genome shotgun (WGS) entry which is preliminary data.</text>
</comment>
<proteinExistence type="predicted"/>
<gene>
    <name evidence="2" type="ORF">AAFF_G00258940</name>
</gene>
<dbReference type="AlphaFoldDB" id="A0AAD7WTJ2"/>
<protein>
    <submittedName>
        <fullName evidence="2">Uncharacterized protein</fullName>
    </submittedName>
</protein>
<feature type="compositionally biased region" description="Polar residues" evidence="1">
    <location>
        <begin position="36"/>
        <end position="48"/>
    </location>
</feature>
<organism evidence="2 3">
    <name type="scientific">Aldrovandia affinis</name>
    <dbReference type="NCBI Taxonomy" id="143900"/>
    <lineage>
        <taxon>Eukaryota</taxon>
        <taxon>Metazoa</taxon>
        <taxon>Chordata</taxon>
        <taxon>Craniata</taxon>
        <taxon>Vertebrata</taxon>
        <taxon>Euteleostomi</taxon>
        <taxon>Actinopterygii</taxon>
        <taxon>Neopterygii</taxon>
        <taxon>Teleostei</taxon>
        <taxon>Notacanthiformes</taxon>
        <taxon>Halosauridae</taxon>
        <taxon>Aldrovandia</taxon>
    </lineage>
</organism>
<evidence type="ECO:0000313" key="2">
    <source>
        <dbReference type="EMBL" id="KAJ8408480.1"/>
    </source>
</evidence>
<evidence type="ECO:0000313" key="3">
    <source>
        <dbReference type="Proteomes" id="UP001221898"/>
    </source>
</evidence>
<sequence length="89" mass="9915">MDPIEENASSQKLSKTKSKGGGTSSTRKKRERERTSPTPASNSCSQLQPEEPSLWSSGEKRIKALNPYTTYVAPPSPNVFYCYIIVYNN</sequence>
<feature type="region of interest" description="Disordered" evidence="1">
    <location>
        <begin position="1"/>
        <end position="56"/>
    </location>
</feature>
<reference evidence="2" key="1">
    <citation type="journal article" date="2023" name="Science">
        <title>Genome structures resolve the early diversification of teleost fishes.</title>
        <authorList>
            <person name="Parey E."/>
            <person name="Louis A."/>
            <person name="Montfort J."/>
            <person name="Bouchez O."/>
            <person name="Roques C."/>
            <person name="Iampietro C."/>
            <person name="Lluch J."/>
            <person name="Castinel A."/>
            <person name="Donnadieu C."/>
            <person name="Desvignes T."/>
            <person name="Floi Bucao C."/>
            <person name="Jouanno E."/>
            <person name="Wen M."/>
            <person name="Mejri S."/>
            <person name="Dirks R."/>
            <person name="Jansen H."/>
            <person name="Henkel C."/>
            <person name="Chen W.J."/>
            <person name="Zahm M."/>
            <person name="Cabau C."/>
            <person name="Klopp C."/>
            <person name="Thompson A.W."/>
            <person name="Robinson-Rechavi M."/>
            <person name="Braasch I."/>
            <person name="Lecointre G."/>
            <person name="Bobe J."/>
            <person name="Postlethwait J.H."/>
            <person name="Berthelot C."/>
            <person name="Roest Crollius H."/>
            <person name="Guiguen Y."/>
        </authorList>
    </citation>
    <scope>NUCLEOTIDE SEQUENCE</scope>
    <source>
        <strain evidence="2">NC1722</strain>
    </source>
</reference>